<dbReference type="EMBL" id="JBGFUD010000144">
    <property type="protein sequence ID" value="MFH4973805.1"/>
    <property type="molecule type" value="Genomic_DNA"/>
</dbReference>
<feature type="transmembrane region" description="Helical" evidence="1">
    <location>
        <begin position="21"/>
        <end position="41"/>
    </location>
</feature>
<evidence type="ECO:0000313" key="3">
    <source>
        <dbReference type="Proteomes" id="UP001608902"/>
    </source>
</evidence>
<comment type="caution">
    <text evidence="2">The sequence shown here is derived from an EMBL/GenBank/DDBJ whole genome shotgun (WGS) entry which is preliminary data.</text>
</comment>
<proteinExistence type="predicted"/>
<name>A0ABD6E297_9BILA</name>
<evidence type="ECO:0000256" key="1">
    <source>
        <dbReference type="SAM" id="Phobius"/>
    </source>
</evidence>
<evidence type="ECO:0000313" key="2">
    <source>
        <dbReference type="EMBL" id="MFH4973805.1"/>
    </source>
</evidence>
<gene>
    <name evidence="2" type="ORF">AB6A40_000514</name>
</gene>
<organism evidence="2 3">
    <name type="scientific">Gnathostoma spinigerum</name>
    <dbReference type="NCBI Taxonomy" id="75299"/>
    <lineage>
        <taxon>Eukaryota</taxon>
        <taxon>Metazoa</taxon>
        <taxon>Ecdysozoa</taxon>
        <taxon>Nematoda</taxon>
        <taxon>Chromadorea</taxon>
        <taxon>Rhabditida</taxon>
        <taxon>Spirurina</taxon>
        <taxon>Gnathostomatomorpha</taxon>
        <taxon>Gnathostomatoidea</taxon>
        <taxon>Gnathostomatidae</taxon>
        <taxon>Gnathostoma</taxon>
    </lineage>
</organism>
<keyword evidence="1" id="KW-0472">Membrane</keyword>
<keyword evidence="3" id="KW-1185">Reference proteome</keyword>
<accession>A0ABD6E297</accession>
<dbReference type="Proteomes" id="UP001608902">
    <property type="component" value="Unassembled WGS sequence"/>
</dbReference>
<reference evidence="2 3" key="1">
    <citation type="submission" date="2024-08" db="EMBL/GenBank/DDBJ databases">
        <title>Gnathostoma spinigerum genome.</title>
        <authorList>
            <person name="Gonzalez-Bertolin B."/>
            <person name="Monzon S."/>
            <person name="Zaballos A."/>
            <person name="Jimenez P."/>
            <person name="Dekumyoy P."/>
            <person name="Varona S."/>
            <person name="Cuesta I."/>
            <person name="Sumanam S."/>
            <person name="Adisakwattana P."/>
            <person name="Gasser R.B."/>
            <person name="Hernandez-Gonzalez A."/>
            <person name="Young N.D."/>
            <person name="Perteguer M.J."/>
        </authorList>
    </citation>
    <scope>NUCLEOTIDE SEQUENCE [LARGE SCALE GENOMIC DNA]</scope>
    <source>
        <strain evidence="2">AL3</strain>
        <tissue evidence="2">Liver</tissue>
    </source>
</reference>
<protein>
    <submittedName>
        <fullName evidence="2">Uncharacterized protein</fullName>
    </submittedName>
</protein>
<dbReference type="AlphaFoldDB" id="A0ABD6E297"/>
<keyword evidence="1" id="KW-1133">Transmembrane helix</keyword>
<keyword evidence="1" id="KW-0812">Transmembrane</keyword>
<sequence length="103" mass="11907">MTKTRAACFKHWYSRDISCRFCVGDWLLSISFIIFVNLVVSLNEVKWLKTSCIGIATVLRALELISKRPACENMRTTKCKETVYATFDLKIDDVGIRIVREQQ</sequence>